<dbReference type="GO" id="GO:0030198">
    <property type="term" value="P:extracellular matrix organization"/>
    <property type="evidence" value="ECO:0000318"/>
    <property type="project" value="GO_Central"/>
</dbReference>
<dbReference type="AlphaFoldDB" id="D6WMZ5"/>
<dbReference type="Proteomes" id="UP000007266">
    <property type="component" value="Linkage group 5"/>
</dbReference>
<dbReference type="FunFam" id="2.30.180.10:FF:000037">
    <property type="entry name" value="Uncharacterized protein, isoform A"/>
    <property type="match status" value="1"/>
</dbReference>
<evidence type="ECO:0000259" key="3">
    <source>
        <dbReference type="PROSITE" id="PS50213"/>
    </source>
</evidence>
<dbReference type="GO" id="GO:0005615">
    <property type="term" value="C:extracellular space"/>
    <property type="evidence" value="ECO:0000318"/>
    <property type="project" value="GO_Central"/>
</dbReference>
<keyword evidence="2" id="KW-0732">Signal</keyword>
<feature type="signal peptide" evidence="2">
    <location>
        <begin position="1"/>
        <end position="16"/>
    </location>
</feature>
<dbReference type="OrthoDB" id="286301at2759"/>
<sequence>MPTGFLLLLLAALAEACHGLLELPDTSGIDGQLTANLGVDHFFSLWLVFNNDDVKTSGEPFTILAPQNSATKRAETLLQQPELVKKLLLDHVVLSRLDLTNLTSDTSFQTLGGRTVHVHRTKPDKLKANDANIVQKVAVPNGLLVVLDNYLFPEEKKNATQGKLVDVPFAAETRNQSNTTFVENVMEVLSFLKSGVRVFQHFLSRSNVSKLLEDGEEYTVFVPTDHAFQRWHPIDWGFYPFSVPEFTESIIINHFVKGRLKQDTIKDGQAVKTLGGREIVFKKTPNLSVNGAMVVKGDTPVSRGNIMFIGEVLFVSESVVSKLHQQHRDKETPPLLAFPWFGAQFLSHAFLALERDKRFTHITRFLNLADLAPHVSGTGYTFFVPTDTAFEELGLDKMPDNYLSTGDGLQILLNHFVKGRLYDKDLKDGTQLTTLGNKTISIKRTKDKVKVNDAVIVESEVFVYNLGTMFYTDKVLFTTANNLPSTSTEGVKPTTDVFTTASDIEPVPDELTEESGALPDVLFSDGAATTDETLPTDKPTTQNATIK</sequence>
<dbReference type="GO" id="GO:0007155">
    <property type="term" value="P:cell adhesion"/>
    <property type="evidence" value="ECO:0000318"/>
    <property type="project" value="GO_Central"/>
</dbReference>
<feature type="chain" id="PRO_5003089950" evidence="2">
    <location>
        <begin position="17"/>
        <end position="547"/>
    </location>
</feature>
<dbReference type="InterPro" id="IPR000782">
    <property type="entry name" value="FAS1_domain"/>
</dbReference>
<dbReference type="KEGG" id="tca:657966"/>
<gene>
    <name evidence="4" type="primary">AUGUSTUS-3.0.2_14621</name>
    <name evidence="4" type="ORF">TcasGA2_TC014621</name>
</gene>
<dbReference type="EMBL" id="KQ971343">
    <property type="protein sequence ID" value="EFA04327.1"/>
    <property type="molecule type" value="Genomic_DNA"/>
</dbReference>
<dbReference type="SMART" id="SM00554">
    <property type="entry name" value="FAS1"/>
    <property type="match status" value="3"/>
</dbReference>
<dbReference type="Gene3D" id="2.30.180.10">
    <property type="entry name" value="FAS1 domain"/>
    <property type="match status" value="3"/>
</dbReference>
<protein>
    <submittedName>
        <fullName evidence="4">Transforming growth factor-beta-induced protein ig-h3-like Protein</fullName>
    </submittedName>
</protein>
<evidence type="ECO:0000313" key="4">
    <source>
        <dbReference type="EMBL" id="EFA04327.1"/>
    </source>
</evidence>
<dbReference type="FunFam" id="2.30.180.10:FF:000067">
    <property type="entry name" value="Transforming growth factor-beta-induced protein ig-h3"/>
    <property type="match status" value="1"/>
</dbReference>
<reference evidence="4 5" key="1">
    <citation type="journal article" date="2008" name="Nature">
        <title>The genome of the model beetle and pest Tribolium castaneum.</title>
        <authorList>
            <consortium name="Tribolium Genome Sequencing Consortium"/>
            <person name="Richards S."/>
            <person name="Gibbs R.A."/>
            <person name="Weinstock G.M."/>
            <person name="Brown S.J."/>
            <person name="Denell R."/>
            <person name="Beeman R.W."/>
            <person name="Gibbs R."/>
            <person name="Beeman R.W."/>
            <person name="Brown S.J."/>
            <person name="Bucher G."/>
            <person name="Friedrich M."/>
            <person name="Grimmelikhuijzen C.J."/>
            <person name="Klingler M."/>
            <person name="Lorenzen M."/>
            <person name="Richards S."/>
            <person name="Roth S."/>
            <person name="Schroder R."/>
            <person name="Tautz D."/>
            <person name="Zdobnov E.M."/>
            <person name="Muzny D."/>
            <person name="Gibbs R.A."/>
            <person name="Weinstock G.M."/>
            <person name="Attaway T."/>
            <person name="Bell S."/>
            <person name="Buhay C.J."/>
            <person name="Chandrabose M.N."/>
            <person name="Chavez D."/>
            <person name="Clerk-Blankenburg K.P."/>
            <person name="Cree A."/>
            <person name="Dao M."/>
            <person name="Davis C."/>
            <person name="Chacko J."/>
            <person name="Dinh H."/>
            <person name="Dugan-Rocha S."/>
            <person name="Fowler G."/>
            <person name="Garner T.T."/>
            <person name="Garnes J."/>
            <person name="Gnirke A."/>
            <person name="Hawes A."/>
            <person name="Hernandez J."/>
            <person name="Hines S."/>
            <person name="Holder M."/>
            <person name="Hume J."/>
            <person name="Jhangiani S.N."/>
            <person name="Joshi V."/>
            <person name="Khan Z.M."/>
            <person name="Jackson L."/>
            <person name="Kovar C."/>
            <person name="Kowis A."/>
            <person name="Lee S."/>
            <person name="Lewis L.R."/>
            <person name="Margolis J."/>
            <person name="Morgan M."/>
            <person name="Nazareth L.V."/>
            <person name="Nguyen N."/>
            <person name="Okwuonu G."/>
            <person name="Parker D."/>
            <person name="Richards S."/>
            <person name="Ruiz S.J."/>
            <person name="Santibanez J."/>
            <person name="Savard J."/>
            <person name="Scherer S.E."/>
            <person name="Schneider B."/>
            <person name="Sodergren E."/>
            <person name="Tautz D."/>
            <person name="Vattahil S."/>
            <person name="Villasana D."/>
            <person name="White C.S."/>
            <person name="Wright R."/>
            <person name="Park Y."/>
            <person name="Beeman R.W."/>
            <person name="Lord J."/>
            <person name="Oppert B."/>
            <person name="Lorenzen M."/>
            <person name="Brown S."/>
            <person name="Wang L."/>
            <person name="Savard J."/>
            <person name="Tautz D."/>
            <person name="Richards S."/>
            <person name="Weinstock G."/>
            <person name="Gibbs R.A."/>
            <person name="Liu Y."/>
            <person name="Worley K."/>
            <person name="Weinstock G."/>
            <person name="Elsik C.G."/>
            <person name="Reese J.T."/>
            <person name="Elhaik E."/>
            <person name="Landan G."/>
            <person name="Graur D."/>
            <person name="Arensburger P."/>
            <person name="Atkinson P."/>
            <person name="Beeman R.W."/>
            <person name="Beidler J."/>
            <person name="Brown S.J."/>
            <person name="Demuth J.P."/>
            <person name="Drury D.W."/>
            <person name="Du Y.Z."/>
            <person name="Fujiwara H."/>
            <person name="Lorenzen M."/>
            <person name="Maselli V."/>
            <person name="Osanai M."/>
            <person name="Park Y."/>
            <person name="Robertson H.M."/>
            <person name="Tu Z."/>
            <person name="Wang J.J."/>
            <person name="Wang S."/>
            <person name="Richards S."/>
            <person name="Song H."/>
            <person name="Zhang L."/>
            <person name="Sodergren E."/>
            <person name="Werner D."/>
            <person name="Stanke M."/>
            <person name="Morgenstern B."/>
            <person name="Solovyev V."/>
            <person name="Kosarev P."/>
            <person name="Brown G."/>
            <person name="Chen H.C."/>
            <person name="Ermolaeva O."/>
            <person name="Hlavina W."/>
            <person name="Kapustin Y."/>
            <person name="Kiryutin B."/>
            <person name="Kitts P."/>
            <person name="Maglott D."/>
            <person name="Pruitt K."/>
            <person name="Sapojnikov V."/>
            <person name="Souvorov A."/>
            <person name="Mackey A.J."/>
            <person name="Waterhouse R.M."/>
            <person name="Wyder S."/>
            <person name="Zdobnov E.M."/>
            <person name="Zdobnov E.M."/>
            <person name="Wyder S."/>
            <person name="Kriventseva E.V."/>
            <person name="Kadowaki T."/>
            <person name="Bork P."/>
            <person name="Aranda M."/>
            <person name="Bao R."/>
            <person name="Beermann A."/>
            <person name="Berns N."/>
            <person name="Bolognesi R."/>
            <person name="Bonneton F."/>
            <person name="Bopp D."/>
            <person name="Brown S.J."/>
            <person name="Bucher G."/>
            <person name="Butts T."/>
            <person name="Chaumot A."/>
            <person name="Denell R.E."/>
            <person name="Ferrier D.E."/>
            <person name="Friedrich M."/>
            <person name="Gordon C.M."/>
            <person name="Jindra M."/>
            <person name="Klingler M."/>
            <person name="Lan Q."/>
            <person name="Lattorff H.M."/>
            <person name="Laudet V."/>
            <person name="von Levetsow C."/>
            <person name="Liu Z."/>
            <person name="Lutz R."/>
            <person name="Lynch J.A."/>
            <person name="da Fonseca R.N."/>
            <person name="Posnien N."/>
            <person name="Reuter R."/>
            <person name="Roth S."/>
            <person name="Savard J."/>
            <person name="Schinko J.B."/>
            <person name="Schmitt C."/>
            <person name="Schoppmeier M."/>
            <person name="Schroder R."/>
            <person name="Shippy T.D."/>
            <person name="Simonnet F."/>
            <person name="Marques-Souza H."/>
            <person name="Tautz D."/>
            <person name="Tomoyasu Y."/>
            <person name="Trauner J."/>
            <person name="Van der Zee M."/>
            <person name="Vervoort M."/>
            <person name="Wittkopp N."/>
            <person name="Wimmer E.A."/>
            <person name="Yang X."/>
            <person name="Jones A.K."/>
            <person name="Sattelle D.B."/>
            <person name="Ebert P.R."/>
            <person name="Nelson D."/>
            <person name="Scott J.G."/>
            <person name="Beeman R.W."/>
            <person name="Muthukrishnan S."/>
            <person name="Kramer K.J."/>
            <person name="Arakane Y."/>
            <person name="Beeman R.W."/>
            <person name="Zhu Q."/>
            <person name="Hogenkamp D."/>
            <person name="Dixit R."/>
            <person name="Oppert B."/>
            <person name="Jiang H."/>
            <person name="Zou Z."/>
            <person name="Marshall J."/>
            <person name="Elpidina E."/>
            <person name="Vinokurov K."/>
            <person name="Oppert C."/>
            <person name="Zou Z."/>
            <person name="Evans J."/>
            <person name="Lu Z."/>
            <person name="Zhao P."/>
            <person name="Sumathipala N."/>
            <person name="Altincicek B."/>
            <person name="Vilcinskas A."/>
            <person name="Williams M."/>
            <person name="Hultmark D."/>
            <person name="Hetru C."/>
            <person name="Jiang H."/>
            <person name="Grimmelikhuijzen C.J."/>
            <person name="Hauser F."/>
            <person name="Cazzamali G."/>
            <person name="Williamson M."/>
            <person name="Park Y."/>
            <person name="Li B."/>
            <person name="Tanaka Y."/>
            <person name="Predel R."/>
            <person name="Neupert S."/>
            <person name="Schachtner J."/>
            <person name="Verleyen P."/>
            <person name="Raible F."/>
            <person name="Bork P."/>
            <person name="Friedrich M."/>
            <person name="Walden K.K."/>
            <person name="Robertson H.M."/>
            <person name="Angeli S."/>
            <person name="Foret S."/>
            <person name="Bucher G."/>
            <person name="Schuetz S."/>
            <person name="Maleszka R."/>
            <person name="Wimmer E.A."/>
            <person name="Beeman R.W."/>
            <person name="Lorenzen M."/>
            <person name="Tomoyasu Y."/>
            <person name="Miller S.C."/>
            <person name="Grossmann D."/>
            <person name="Bucher G."/>
        </authorList>
    </citation>
    <scope>NUCLEOTIDE SEQUENCE [LARGE SCALE GENOMIC DNA]</scope>
    <source>
        <strain evidence="4 5">Georgia GA2</strain>
    </source>
</reference>
<feature type="compositionally biased region" description="Polar residues" evidence="1">
    <location>
        <begin position="530"/>
        <end position="547"/>
    </location>
</feature>
<feature type="domain" description="FAS1" evidence="3">
    <location>
        <begin position="182"/>
        <end position="313"/>
    </location>
</feature>
<keyword evidence="5" id="KW-1185">Reference proteome</keyword>
<dbReference type="InParanoid" id="D6WMZ5"/>
<dbReference type="InterPro" id="IPR050904">
    <property type="entry name" value="Adhesion/Biosynth-related"/>
</dbReference>
<accession>D6WMZ5</accession>
<dbReference type="FunCoup" id="D6WMZ5">
    <property type="interactions" value="7"/>
</dbReference>
<dbReference type="InterPro" id="IPR036378">
    <property type="entry name" value="FAS1_dom_sf"/>
</dbReference>
<dbReference type="eggNOG" id="ENOG502QPNM">
    <property type="taxonomic scope" value="Eukaryota"/>
</dbReference>
<dbReference type="PROSITE" id="PS50213">
    <property type="entry name" value="FAS1"/>
    <property type="match status" value="3"/>
</dbReference>
<dbReference type="PANTHER" id="PTHR10900:SF124">
    <property type="entry name" value="FI05614P"/>
    <property type="match status" value="1"/>
</dbReference>
<evidence type="ECO:0000256" key="1">
    <source>
        <dbReference type="SAM" id="MobiDB-lite"/>
    </source>
</evidence>
<evidence type="ECO:0000313" key="5">
    <source>
        <dbReference type="Proteomes" id="UP000007266"/>
    </source>
</evidence>
<proteinExistence type="predicted"/>
<dbReference type="OMA" id="TDHAFQR"/>
<feature type="domain" description="FAS1" evidence="3">
    <location>
        <begin position="26"/>
        <end position="151"/>
    </location>
</feature>
<feature type="region of interest" description="Disordered" evidence="1">
    <location>
        <begin position="522"/>
        <end position="547"/>
    </location>
</feature>
<reference evidence="4 5" key="2">
    <citation type="journal article" date="2010" name="Nucleic Acids Res.">
        <title>BeetleBase in 2010: revisions to provide comprehensive genomic information for Tribolium castaneum.</title>
        <authorList>
            <person name="Kim H.S."/>
            <person name="Murphy T."/>
            <person name="Xia J."/>
            <person name="Caragea D."/>
            <person name="Park Y."/>
            <person name="Beeman R.W."/>
            <person name="Lorenzen M.D."/>
            <person name="Butcher S."/>
            <person name="Manak J.R."/>
            <person name="Brown S.J."/>
        </authorList>
    </citation>
    <scope>GENOME REANNOTATION</scope>
    <source>
        <strain evidence="4 5">Georgia GA2</strain>
    </source>
</reference>
<name>D6WMZ5_TRICA</name>
<evidence type="ECO:0000256" key="2">
    <source>
        <dbReference type="SAM" id="SignalP"/>
    </source>
</evidence>
<dbReference type="GO" id="GO:0031012">
    <property type="term" value="C:extracellular matrix"/>
    <property type="evidence" value="ECO:0000318"/>
    <property type="project" value="GO_Central"/>
</dbReference>
<dbReference type="PhylomeDB" id="D6WMZ5"/>
<dbReference type="GO" id="GO:0050839">
    <property type="term" value="F:cell adhesion molecule binding"/>
    <property type="evidence" value="ECO:0000318"/>
    <property type="project" value="GO_Central"/>
</dbReference>
<dbReference type="HOGENOM" id="CLU_029968_0_0_1"/>
<dbReference type="SUPFAM" id="SSF82153">
    <property type="entry name" value="FAS1 domain"/>
    <property type="match status" value="3"/>
</dbReference>
<dbReference type="PANTHER" id="PTHR10900">
    <property type="entry name" value="PERIOSTIN-RELATED"/>
    <property type="match status" value="1"/>
</dbReference>
<feature type="domain" description="FAS1" evidence="3">
    <location>
        <begin position="346"/>
        <end position="476"/>
    </location>
</feature>
<dbReference type="Pfam" id="PF02469">
    <property type="entry name" value="Fasciclin"/>
    <property type="match status" value="3"/>
</dbReference>
<organism evidence="4 5">
    <name type="scientific">Tribolium castaneum</name>
    <name type="common">Red flour beetle</name>
    <dbReference type="NCBI Taxonomy" id="7070"/>
    <lineage>
        <taxon>Eukaryota</taxon>
        <taxon>Metazoa</taxon>
        <taxon>Ecdysozoa</taxon>
        <taxon>Arthropoda</taxon>
        <taxon>Hexapoda</taxon>
        <taxon>Insecta</taxon>
        <taxon>Pterygota</taxon>
        <taxon>Neoptera</taxon>
        <taxon>Endopterygota</taxon>
        <taxon>Coleoptera</taxon>
        <taxon>Polyphaga</taxon>
        <taxon>Cucujiformia</taxon>
        <taxon>Tenebrionidae</taxon>
        <taxon>Tenebrionidae incertae sedis</taxon>
        <taxon>Tribolium</taxon>
    </lineage>
</organism>